<dbReference type="EMBL" id="JRVJ01000004">
    <property type="protein sequence ID" value="KGM18925.1"/>
    <property type="molecule type" value="Genomic_DNA"/>
</dbReference>
<name>A0A0A2DIB3_9CORY</name>
<protein>
    <submittedName>
        <fullName evidence="2">Membrane protein</fullName>
    </submittedName>
</protein>
<reference evidence="2 3" key="1">
    <citation type="submission" date="2014-10" db="EMBL/GenBank/DDBJ databases">
        <title>Whole Genome sequence of Corynebacterium auriscanis strain CIP 106629.</title>
        <authorList>
            <person name="Hassan S.S."/>
            <person name="Jamal S.B."/>
            <person name="Tiwari S."/>
            <person name="Oliveira L.D.C."/>
            <person name="Souza F."/>
            <person name="Mariano D.C."/>
            <person name="Almeida S."/>
            <person name="Dorella F."/>
            <person name="Pereira F."/>
            <person name="Carvalho A."/>
            <person name="Leal C.A."/>
            <person name="Soares S.D.C."/>
            <person name="Figueiredo H.C."/>
            <person name="Silva A."/>
            <person name="Azevedo V.A."/>
        </authorList>
    </citation>
    <scope>NUCLEOTIDE SEQUENCE [LARGE SCALE GENOMIC DNA]</scope>
    <source>
        <strain evidence="2 3">CIP 106629</strain>
    </source>
</reference>
<organism evidence="2 3">
    <name type="scientific">Corynebacterium auriscanis</name>
    <dbReference type="NCBI Taxonomy" id="99807"/>
    <lineage>
        <taxon>Bacteria</taxon>
        <taxon>Bacillati</taxon>
        <taxon>Actinomycetota</taxon>
        <taxon>Actinomycetes</taxon>
        <taxon>Mycobacteriales</taxon>
        <taxon>Corynebacteriaceae</taxon>
        <taxon>Corynebacterium</taxon>
    </lineage>
</organism>
<keyword evidence="3" id="KW-1185">Reference proteome</keyword>
<dbReference type="RefSeq" id="WP_035113695.1">
    <property type="nucleotide sequence ID" value="NZ_CP047046.1"/>
</dbReference>
<evidence type="ECO:0000313" key="3">
    <source>
        <dbReference type="Proteomes" id="UP000030145"/>
    </source>
</evidence>
<sequence length="141" mass="15286">MNASAPVIQPPLPVRLVGSALLGLAVASMATPLPNGIKVVILILAVGGAMMYTFSHPYRRTVRAEVEKRGERYRTSVNQLIPLFPLWLALMILPAFMLNSWIAALVITILAGGYAWMVYPHIDGTQHIRPVGSGRGGVDKK</sequence>
<feature type="transmembrane region" description="Helical" evidence="1">
    <location>
        <begin position="36"/>
        <end position="55"/>
    </location>
</feature>
<feature type="transmembrane region" description="Helical" evidence="1">
    <location>
        <begin position="12"/>
        <end position="30"/>
    </location>
</feature>
<feature type="transmembrane region" description="Helical" evidence="1">
    <location>
        <begin position="101"/>
        <end position="119"/>
    </location>
</feature>
<evidence type="ECO:0000256" key="1">
    <source>
        <dbReference type="SAM" id="Phobius"/>
    </source>
</evidence>
<dbReference type="GeneID" id="300553556"/>
<keyword evidence="1" id="KW-0472">Membrane</keyword>
<dbReference type="Proteomes" id="UP000030145">
    <property type="component" value="Unassembled WGS sequence"/>
</dbReference>
<evidence type="ECO:0000313" key="2">
    <source>
        <dbReference type="EMBL" id="KGM18925.1"/>
    </source>
</evidence>
<comment type="caution">
    <text evidence="2">The sequence shown here is derived from an EMBL/GenBank/DDBJ whole genome shotgun (WGS) entry which is preliminary data.</text>
</comment>
<feature type="transmembrane region" description="Helical" evidence="1">
    <location>
        <begin position="76"/>
        <end position="95"/>
    </location>
</feature>
<keyword evidence="1" id="KW-1133">Transmembrane helix</keyword>
<keyword evidence="1" id="KW-0812">Transmembrane</keyword>
<accession>A0A0A2DIB3</accession>
<proteinExistence type="predicted"/>
<gene>
    <name evidence="2" type="ORF">MA47_04860</name>
</gene>
<dbReference type="AlphaFoldDB" id="A0A0A2DIB3"/>